<comment type="caution">
    <text evidence="1">The sequence shown here is derived from an EMBL/GenBank/DDBJ whole genome shotgun (WGS) entry which is preliminary data.</text>
</comment>
<reference evidence="1 2" key="1">
    <citation type="journal article" date="2020" name="Mol. Biol. Evol.">
        <title>Interspecific Gene Flow and the Evolution of Specialization in Black and White Rhinoceros.</title>
        <authorList>
            <person name="Moodley Y."/>
            <person name="Westbury M.V."/>
            <person name="Russo I.M."/>
            <person name="Gopalakrishnan S."/>
            <person name="Rakotoarivelo A."/>
            <person name="Olsen R.A."/>
            <person name="Prost S."/>
            <person name="Tunstall T."/>
            <person name="Ryder O.A."/>
            <person name="Dalen L."/>
            <person name="Bruford M.W."/>
        </authorList>
    </citation>
    <scope>NUCLEOTIDE SEQUENCE [LARGE SCALE GENOMIC DNA]</scope>
    <source>
        <strain evidence="1">SBR-YM</strain>
        <tissue evidence="1">Skin</tissue>
    </source>
</reference>
<keyword evidence="2" id="KW-1185">Reference proteome</keyword>
<proteinExistence type="predicted"/>
<dbReference type="AlphaFoldDB" id="A0A7J7FB26"/>
<name>A0A7J7FB26_DICBM</name>
<evidence type="ECO:0000313" key="2">
    <source>
        <dbReference type="Proteomes" id="UP000551758"/>
    </source>
</evidence>
<protein>
    <submittedName>
        <fullName evidence="1">Uncharacterized protein</fullName>
    </submittedName>
</protein>
<organism evidence="1 2">
    <name type="scientific">Diceros bicornis minor</name>
    <name type="common">South-central black rhinoceros</name>
    <dbReference type="NCBI Taxonomy" id="77932"/>
    <lineage>
        <taxon>Eukaryota</taxon>
        <taxon>Metazoa</taxon>
        <taxon>Chordata</taxon>
        <taxon>Craniata</taxon>
        <taxon>Vertebrata</taxon>
        <taxon>Euteleostomi</taxon>
        <taxon>Mammalia</taxon>
        <taxon>Eutheria</taxon>
        <taxon>Laurasiatheria</taxon>
        <taxon>Perissodactyla</taxon>
        <taxon>Rhinocerotidae</taxon>
        <taxon>Diceros</taxon>
    </lineage>
</organism>
<evidence type="ECO:0000313" key="1">
    <source>
        <dbReference type="EMBL" id="KAF5925181.1"/>
    </source>
</evidence>
<dbReference type="Proteomes" id="UP000551758">
    <property type="component" value="Unassembled WGS sequence"/>
</dbReference>
<dbReference type="EMBL" id="JACDTQ010000823">
    <property type="protein sequence ID" value="KAF5925181.1"/>
    <property type="molecule type" value="Genomic_DNA"/>
</dbReference>
<gene>
    <name evidence="1" type="ORF">HPG69_008865</name>
</gene>
<accession>A0A7J7FB26</accession>
<sequence>MNIFLLSPLDFQLLIPMLFQRVIFSLLHVCFTTGFNPSMLKKTITFPGLPSSTIFP</sequence>